<sequence>SRKLRTQDATVQQDVSEFKDVTTKSEKACVDQVVVLKTEVQGLWQAAYDQLDETQKHVLSTVNVPGKSNSSGTPHAGTDVVDAVVERTKEHYKEYTYTNRSLEIAKWNGKTINLREVSKDIISAAMSFNEIITSFVSVDPTHCASSAWAIVSLGLTMARNYQDSLTALFESSEYLAKTLARGAFVEREFYLASDSKRSPEVRNAIIGIYRAILLYTVDVWSAQNAGEGRKIVDCFLPKTVQSLKDFQSSVDQQEHTLQWYLAMDHYLNFKKKAEETLSKIDEVLLSLRKLGDDSVLSKLVSLDDACFDAYQENDDVWDKSEGRCLPDTRIELLEQVTEWATSPEGQCVFWLHGMAGTGKSTISRTVAASFKESGILGASFFFKRDAGDRAKGKRLFTTIAKQLVASEPRLIRGIVSAVQDDGSISDKSLKVQFEKLLQEPLLGLKPDQFSGGARTLVIVIDALDECEHEKDIRDLLQLLPQVTQAGPLRLRFFLTSRPDLTENYFKEWQEKDRRHMALHEIPLEITAGDIKIFLISRLKKIQEDRSLETTWPGEHTIDKLVAISVPLFIFAATICRFVGTGPFPPDERLAEFLEDMEKTSSSTMHQIYLPILKQPLKELTREKDMQEFMQAFHDLIGVIVLLADPLSISALSKVTGLETRSIKYTLRPFRSVLSFSRQDPPDQDVPVKILHLSFRDFLLHADSPFRVEEREGHKKLVHRCFRIMGSLKQNLCDLPSYGITRSAIQSETIKQCLPPELQYACRYWGHHLEQSKDRNAYGNDVRSFLEEHFLHWLEAMSLMGVLSESIHALDTVLSIFQDHQDPRLSELLHDAKRFTLKHLQMADDAPLQLYCSALIFSPTESIIRRRFEDKRPKEIHILPQVEPRWSAELRTLEGHSDRVWSVAFSPDNQIVASGSDDKTVKLWHSQTGEEIRTLKGHSYPIYSIAFSPDSQIVASGSEDGTIKLWDTTTGKELRHLKGHSRFVHSVAFSPDSQLLASGSSDETIKLWDTQTGRNVRVLEGHTTWIRSVTFSPDSRTVASSGNWTITIWDIQTGEEIRTLEGHSGAVHSVAFSPDSRIMASGSADKTVKLWNAQTGEEIRTLEGHSWSVHSVAFSPDSQLVASGSDDKTVKLWNAQTGEEIRTLEGHSWSVHSVAFSPDNQIVVSGSADNNIKLWDPKAVQEPRTVKGHSGYVNSVAFSPDNKLVASGSADNTIKLWDATTGKEIRTLEGHLFGVRSVAFSPDNKLVASSGSDDTNIKLWDATTGKKIRTLEGHSQFVISVAFSPDSQLLASGSNDKTIKLWNTETGREIRTLEGHSGQVRHVAFSPDNQTVASVSSDISIKVWDTTTGKELRALKGHLDFVNSVAFSPDSQLLASGSNDKTIKLWNTETGREIRTLEGHSGSVDQVAFSPDSQIVASGSSDYTIKVWNTTTGKQLRAPDYHSDSDTSVAGQTSYKPHPQVTITNGWVAFRNEKLIWLPFEYRKFTCSAMTDDALVLGYADGRVFIIGCRIY</sequence>
<dbReference type="RefSeq" id="XP_056521110.1">
    <property type="nucleotide sequence ID" value="XM_056667514.1"/>
</dbReference>
<feature type="domain" description="NACHT" evidence="5">
    <location>
        <begin position="347"/>
        <end position="499"/>
    </location>
</feature>
<feature type="repeat" description="WD" evidence="4">
    <location>
        <begin position="1143"/>
        <end position="1184"/>
    </location>
</feature>
<dbReference type="InterPro" id="IPR019775">
    <property type="entry name" value="WD40_repeat_CS"/>
</dbReference>
<keyword evidence="7" id="KW-1185">Reference proteome</keyword>
<evidence type="ECO:0000256" key="3">
    <source>
        <dbReference type="ARBA" id="ARBA00022786"/>
    </source>
</evidence>
<feature type="repeat" description="WD" evidence="4">
    <location>
        <begin position="1018"/>
        <end position="1058"/>
    </location>
</feature>
<evidence type="ECO:0000256" key="4">
    <source>
        <dbReference type="PROSITE-ProRule" id="PRU00221"/>
    </source>
</evidence>
<feature type="repeat" description="WD" evidence="4">
    <location>
        <begin position="1101"/>
        <end position="1142"/>
    </location>
</feature>
<dbReference type="InterPro" id="IPR055442">
    <property type="entry name" value="Beta-prop_EML-like_2nd"/>
</dbReference>
<dbReference type="PANTHER" id="PTHR15622:SF2">
    <property type="entry name" value="U4_U6 SMALL NUCLEAR RIBONUCLEOPROTEIN PRP4"/>
    <property type="match status" value="1"/>
</dbReference>
<feature type="repeat" description="WD" evidence="4">
    <location>
        <begin position="1185"/>
        <end position="1226"/>
    </location>
</feature>
<proteinExistence type="predicted"/>
<dbReference type="Pfam" id="PF23414">
    <property type="entry name" value="Beta-prop_EML_2"/>
    <property type="match status" value="2"/>
</dbReference>
<keyword evidence="3" id="KW-0833">Ubl conjugation pathway</keyword>
<protein>
    <recommendedName>
        <fullName evidence="5">NACHT domain-containing protein</fullName>
    </recommendedName>
</protein>
<dbReference type="InterPro" id="IPR056884">
    <property type="entry name" value="NPHP3-like_N"/>
</dbReference>
<dbReference type="PROSITE" id="PS50294">
    <property type="entry name" value="WD_REPEATS_REGION"/>
    <property type="match status" value="13"/>
</dbReference>
<dbReference type="Proteomes" id="UP001149079">
    <property type="component" value="Unassembled WGS sequence"/>
</dbReference>
<feature type="repeat" description="WD" evidence="4">
    <location>
        <begin position="1059"/>
        <end position="1100"/>
    </location>
</feature>
<dbReference type="InterPro" id="IPR036322">
    <property type="entry name" value="WD40_repeat_dom_sf"/>
</dbReference>
<dbReference type="Gene3D" id="2.130.10.10">
    <property type="entry name" value="YVTN repeat-like/Quinoprotein amine dehydrogenase"/>
    <property type="match status" value="5"/>
</dbReference>
<feature type="repeat" description="WD" evidence="4">
    <location>
        <begin position="976"/>
        <end position="1017"/>
    </location>
</feature>
<dbReference type="InterPro" id="IPR027417">
    <property type="entry name" value="P-loop_NTPase"/>
</dbReference>
<dbReference type="OrthoDB" id="1577640at2759"/>
<dbReference type="PRINTS" id="PR00320">
    <property type="entry name" value="GPROTEINBRPT"/>
</dbReference>
<feature type="repeat" description="WD" evidence="4">
    <location>
        <begin position="1270"/>
        <end position="1311"/>
    </location>
</feature>
<gene>
    <name evidence="6" type="ORF">N7515_006770</name>
</gene>
<feature type="repeat" description="WD" evidence="4">
    <location>
        <begin position="1312"/>
        <end position="1353"/>
    </location>
</feature>
<reference evidence="6" key="2">
    <citation type="journal article" date="2023" name="IMA Fungus">
        <title>Comparative genomic study of the Penicillium genus elucidates a diverse pangenome and 15 lateral gene transfer events.</title>
        <authorList>
            <person name="Petersen C."/>
            <person name="Sorensen T."/>
            <person name="Nielsen M.R."/>
            <person name="Sondergaard T.E."/>
            <person name="Sorensen J.L."/>
            <person name="Fitzpatrick D.A."/>
            <person name="Frisvad J.C."/>
            <person name="Nielsen K.L."/>
        </authorList>
    </citation>
    <scope>NUCLEOTIDE SEQUENCE</scope>
    <source>
        <strain evidence="6">IBT 22155</strain>
    </source>
</reference>
<dbReference type="InterPro" id="IPR051983">
    <property type="entry name" value="WSB_SOCS-box_domain"/>
</dbReference>
<feature type="repeat" description="WD" evidence="4">
    <location>
        <begin position="1396"/>
        <end position="1437"/>
    </location>
</feature>
<dbReference type="Gene3D" id="3.40.50.300">
    <property type="entry name" value="P-loop containing nucleotide triphosphate hydrolases"/>
    <property type="match status" value="1"/>
</dbReference>
<dbReference type="SUPFAM" id="SSF50978">
    <property type="entry name" value="WD40 repeat-like"/>
    <property type="match status" value="2"/>
</dbReference>
<comment type="caution">
    <text evidence="6">The sequence shown here is derived from an EMBL/GenBank/DDBJ whole genome shotgun (WGS) entry which is preliminary data.</text>
</comment>
<dbReference type="PROSITE" id="PS00678">
    <property type="entry name" value="WD_REPEATS_1"/>
    <property type="match status" value="11"/>
</dbReference>
<dbReference type="FunFam" id="2.130.10.10:FF:000228">
    <property type="entry name" value="COMPASS-like H3K4 histone methylase component WDR5A"/>
    <property type="match status" value="1"/>
</dbReference>
<evidence type="ECO:0000256" key="1">
    <source>
        <dbReference type="ARBA" id="ARBA00022574"/>
    </source>
</evidence>
<organism evidence="6 7">
    <name type="scientific">Penicillium bovifimosum</name>
    <dbReference type="NCBI Taxonomy" id="126998"/>
    <lineage>
        <taxon>Eukaryota</taxon>
        <taxon>Fungi</taxon>
        <taxon>Dikarya</taxon>
        <taxon>Ascomycota</taxon>
        <taxon>Pezizomycotina</taxon>
        <taxon>Eurotiomycetes</taxon>
        <taxon>Eurotiomycetidae</taxon>
        <taxon>Eurotiales</taxon>
        <taxon>Aspergillaceae</taxon>
        <taxon>Penicillium</taxon>
    </lineage>
</organism>
<dbReference type="InterPro" id="IPR007111">
    <property type="entry name" value="NACHT_NTPase"/>
</dbReference>
<dbReference type="InterPro" id="IPR020472">
    <property type="entry name" value="WD40_PAC1"/>
</dbReference>
<evidence type="ECO:0000256" key="2">
    <source>
        <dbReference type="ARBA" id="ARBA00022737"/>
    </source>
</evidence>
<keyword evidence="2" id="KW-0677">Repeat</keyword>
<dbReference type="Pfam" id="PF24883">
    <property type="entry name" value="NPHP3_N"/>
    <property type="match status" value="1"/>
</dbReference>
<name>A0A9W9L129_9EURO</name>
<evidence type="ECO:0000313" key="7">
    <source>
        <dbReference type="Proteomes" id="UP001149079"/>
    </source>
</evidence>
<dbReference type="CDD" id="cd00200">
    <property type="entry name" value="WD40"/>
    <property type="match status" value="2"/>
</dbReference>
<dbReference type="InterPro" id="IPR001680">
    <property type="entry name" value="WD40_rpt"/>
</dbReference>
<feature type="repeat" description="WD" evidence="4">
    <location>
        <begin position="892"/>
        <end position="933"/>
    </location>
</feature>
<dbReference type="GO" id="GO:0000209">
    <property type="term" value="P:protein polyubiquitination"/>
    <property type="evidence" value="ECO:0007669"/>
    <property type="project" value="TreeGrafter"/>
</dbReference>
<dbReference type="PANTHER" id="PTHR15622">
    <property type="entry name" value="WD40 REPEAT PROTEIN"/>
    <property type="match status" value="1"/>
</dbReference>
<dbReference type="GeneID" id="81406684"/>
<dbReference type="PROSITE" id="PS50082">
    <property type="entry name" value="WD_REPEATS_2"/>
    <property type="match status" value="13"/>
</dbReference>
<dbReference type="SMART" id="SM00320">
    <property type="entry name" value="WD40"/>
    <property type="match status" value="13"/>
</dbReference>
<accession>A0A9W9L129</accession>
<dbReference type="SUPFAM" id="SSF52540">
    <property type="entry name" value="P-loop containing nucleoside triphosphate hydrolases"/>
    <property type="match status" value="1"/>
</dbReference>
<evidence type="ECO:0000259" key="5">
    <source>
        <dbReference type="PROSITE" id="PS50837"/>
    </source>
</evidence>
<reference evidence="6" key="1">
    <citation type="submission" date="2022-11" db="EMBL/GenBank/DDBJ databases">
        <authorList>
            <person name="Petersen C."/>
        </authorList>
    </citation>
    <scope>NUCLEOTIDE SEQUENCE</scope>
    <source>
        <strain evidence="6">IBT 22155</strain>
    </source>
</reference>
<dbReference type="Pfam" id="PF00400">
    <property type="entry name" value="WD40"/>
    <property type="match status" value="4"/>
</dbReference>
<feature type="repeat" description="WD" evidence="4">
    <location>
        <begin position="1227"/>
        <end position="1269"/>
    </location>
</feature>
<evidence type="ECO:0000313" key="6">
    <source>
        <dbReference type="EMBL" id="KAJ5130731.1"/>
    </source>
</evidence>
<dbReference type="PROSITE" id="PS50837">
    <property type="entry name" value="NACHT"/>
    <property type="match status" value="1"/>
</dbReference>
<feature type="non-terminal residue" evidence="6">
    <location>
        <position position="1"/>
    </location>
</feature>
<feature type="repeat" description="WD" evidence="4">
    <location>
        <begin position="1354"/>
        <end position="1395"/>
    </location>
</feature>
<dbReference type="GO" id="GO:0035097">
    <property type="term" value="C:histone methyltransferase complex"/>
    <property type="evidence" value="ECO:0007669"/>
    <property type="project" value="UniProtKB-ARBA"/>
</dbReference>
<dbReference type="EMBL" id="JAPQKL010000005">
    <property type="protein sequence ID" value="KAJ5130731.1"/>
    <property type="molecule type" value="Genomic_DNA"/>
</dbReference>
<dbReference type="InterPro" id="IPR015943">
    <property type="entry name" value="WD40/YVTN_repeat-like_dom_sf"/>
</dbReference>
<feature type="repeat" description="WD" evidence="4">
    <location>
        <begin position="934"/>
        <end position="975"/>
    </location>
</feature>
<keyword evidence="1 4" id="KW-0853">WD repeat</keyword>